<comment type="caution">
    <text evidence="2">The sequence shown here is derived from an EMBL/GenBank/DDBJ whole genome shotgun (WGS) entry which is preliminary data.</text>
</comment>
<accession>A0AAN6EV36</accession>
<sequence>MPRANNKATLPARPAVAPWTASRCNRTLRQVTTFVNRLEKWHKAYLAAQEEAKEDNCEDDGHVGAKEEDLAASQPDWLVSNAAQKRLKPKRTYLARGKKSQARQASLCLPNAGRPAEKTPAKKTIPVIPGDPVSSSLSRGTDTEGRAENKKLKSKSLNFVGSRDTTESGGTIRLHKWTAQTVHLAPEYERIMQTATSTIFSFLVATSEPKDPSQWDDRAVVNPSDCIRKGSRSLFDMCLHKLSKDMVGQQKQYDANNDGFNGQFDAIGFQLQELEDYFGDSKSGWPLLRCVTRVCGIHMVANLVEMQALPEAMAMDIMVRSYDSPLLLDIAPAILQALVNVHLSSDSLDLEFHDLPLYTENWGPTSPLLADMERHRMGVTWTVLALQSQDSVAVVSRFIRYKHLLRLLVMLCNGSKKVSHLPSTSPSEFLEAIYSGALSRGHKHTDLYQNLRKDKRKTDVVQEDVTRPCHHQTLSEGVANRLNMAFTVLSTTAHSERTAGAAREVMERISKKAQILYELDQDFALTEYQLHLMAHIFFSNMCQLVLNRRPVPDNLLTSFESLLHTIECCTSGSWRVLRGDFVITLLAQRLDSAGLQDLVQRFLCLDCCGCNIVENLLADVGASAAMDYAAGHNDDLAMLVWAAEVHKISQAKMERRTKEPQTPATRRKDKIAYRWDEAIEEWIAQTPETLAKLRRTGTDIDPASSDSTGRSGLMKHPFGRDHVTASVTSDYRTALQPIVNDSSNRKLIHGNLNGMKRKSEPSRSGGCRDDNHPQTKKPRRYVSFSNINKGLGNGEGHKIELEDESEDELSLLR</sequence>
<name>A0AAN6EV36_EXODE</name>
<evidence type="ECO:0000313" key="2">
    <source>
        <dbReference type="EMBL" id="KAJ8990866.1"/>
    </source>
</evidence>
<evidence type="ECO:0000313" key="3">
    <source>
        <dbReference type="Proteomes" id="UP001161757"/>
    </source>
</evidence>
<protein>
    <submittedName>
        <fullName evidence="2">Uncharacterized protein</fullName>
    </submittedName>
</protein>
<feature type="region of interest" description="Disordered" evidence="1">
    <location>
        <begin position="104"/>
        <end position="155"/>
    </location>
</feature>
<feature type="region of interest" description="Disordered" evidence="1">
    <location>
        <begin position="698"/>
        <end position="718"/>
    </location>
</feature>
<feature type="compositionally biased region" description="Acidic residues" evidence="1">
    <location>
        <begin position="801"/>
        <end position="813"/>
    </location>
</feature>
<dbReference type="Proteomes" id="UP001161757">
    <property type="component" value="Unassembled WGS sequence"/>
</dbReference>
<proteinExistence type="predicted"/>
<feature type="compositionally biased region" description="Basic and acidic residues" evidence="1">
    <location>
        <begin position="141"/>
        <end position="151"/>
    </location>
</feature>
<feature type="compositionally biased region" description="Basic and acidic residues" evidence="1">
    <location>
        <begin position="757"/>
        <end position="773"/>
    </location>
</feature>
<gene>
    <name evidence="2" type="ORF">HRR80_004929</name>
</gene>
<organism evidence="2 3">
    <name type="scientific">Exophiala dermatitidis</name>
    <name type="common">Black yeast-like fungus</name>
    <name type="synonym">Wangiella dermatitidis</name>
    <dbReference type="NCBI Taxonomy" id="5970"/>
    <lineage>
        <taxon>Eukaryota</taxon>
        <taxon>Fungi</taxon>
        <taxon>Dikarya</taxon>
        <taxon>Ascomycota</taxon>
        <taxon>Pezizomycotina</taxon>
        <taxon>Eurotiomycetes</taxon>
        <taxon>Chaetothyriomycetidae</taxon>
        <taxon>Chaetothyriales</taxon>
        <taxon>Herpotrichiellaceae</taxon>
        <taxon>Exophiala</taxon>
    </lineage>
</organism>
<dbReference type="AlphaFoldDB" id="A0AAN6EV36"/>
<feature type="region of interest" description="Disordered" evidence="1">
    <location>
        <begin position="745"/>
        <end position="813"/>
    </location>
</feature>
<evidence type="ECO:0000256" key="1">
    <source>
        <dbReference type="SAM" id="MobiDB-lite"/>
    </source>
</evidence>
<reference evidence="2" key="1">
    <citation type="submission" date="2023-01" db="EMBL/GenBank/DDBJ databases">
        <title>Exophiala dermititidis isolated from Cystic Fibrosis Patient.</title>
        <authorList>
            <person name="Kurbessoian T."/>
            <person name="Crocker A."/>
            <person name="Murante D."/>
            <person name="Hogan D.A."/>
            <person name="Stajich J.E."/>
        </authorList>
    </citation>
    <scope>NUCLEOTIDE SEQUENCE</scope>
    <source>
        <strain evidence="2">Ex8</strain>
    </source>
</reference>
<dbReference type="EMBL" id="JAJGCB010000009">
    <property type="protein sequence ID" value="KAJ8990866.1"/>
    <property type="molecule type" value="Genomic_DNA"/>
</dbReference>